<sequence>MWPLSPLVFRSLSESGSFVLKLFPPSPYSISCKSFQRCFKSKNSTNYTCYLTRSSADEEKLFDIALNGPSLTQPRSSDTNKPESISKTLLTESNLRRKISNNNGFNNGLHTKVNDGAYKDRFDSLRDDKSKDRTLQIDEKFRLHLEGKTPSQMVDILRTYRHLIDLGRLKTFIKQISCAGYIYEYHLSPEEFELIHNMLLAFPEMTSDISNLTDVSCFVSQLRVDSKIPMLQYIAKQMIRKIDELSFDEVFNLYKSLQAIRVPLLEEGSDITGQFDVLNDDVLRARHLLISNVAFRVETSHFDETDIVTLCEVFRRINKELFAKEAIDILSKSIVSMSSYMRSKNSTDIIAGLTSTNGAKILSAVVASKDKAAIKRYRDLIDLSVVITGRLTNSNMRANPSSTQYISDCFFRMLLKEANKFNQASFWFNFLSEIDFNRHKLDLHSWQNLLTLINRFRIYCPSIIDTIAPIVIRNANAYIQDRQISPIPYIRLMAECYHKPLTANWDKFLSILLHPKKLTEVPVDSKRLLTLYSGLAHEADNGNQKWSIKREFYPLVSKAIVQLNRELRFGPISPLQSTLETLFGGPEFVVHGVWTKTGLLMHHLLVFRRGEYPVAIRNLESNFHYESKINFLYEIPVPSEAKIVTVVPAYKYFYSNHSRNLRGKIQFKLRLIRKLGITPVLVDISEFEDLSAHERPHWLITKIRKKIMEDNNDAWEHSADLDDYTPDDAKVALPFLILDFILVTSLAVQLPPTGNP</sequence>
<protein>
    <recommendedName>
        <fullName evidence="3">RAP domain-containing protein</fullName>
    </recommendedName>
</protein>
<dbReference type="EMBL" id="CAEY01001893">
    <property type="status" value="NOT_ANNOTATED_CDS"/>
    <property type="molecule type" value="Genomic_DNA"/>
</dbReference>
<keyword evidence="2" id="KW-1185">Reference proteome</keyword>
<dbReference type="AlphaFoldDB" id="T1K9Z9"/>
<reference evidence="1" key="2">
    <citation type="submission" date="2015-06" db="UniProtKB">
        <authorList>
            <consortium name="EnsemblMetazoa"/>
        </authorList>
    </citation>
    <scope>IDENTIFICATION</scope>
</reference>
<reference evidence="2" key="1">
    <citation type="submission" date="2011-08" db="EMBL/GenBank/DDBJ databases">
        <authorList>
            <person name="Rombauts S."/>
        </authorList>
    </citation>
    <scope>NUCLEOTIDE SEQUENCE</scope>
    <source>
        <strain evidence="2">London</strain>
    </source>
</reference>
<dbReference type="HOGENOM" id="CLU_368571_0_0_1"/>
<evidence type="ECO:0000313" key="1">
    <source>
        <dbReference type="EnsemblMetazoa" id="tetur07g06760.1"/>
    </source>
</evidence>
<dbReference type="Proteomes" id="UP000015104">
    <property type="component" value="Unassembled WGS sequence"/>
</dbReference>
<accession>T1K9Z9</accession>
<proteinExistence type="predicted"/>
<evidence type="ECO:0000313" key="2">
    <source>
        <dbReference type="Proteomes" id="UP000015104"/>
    </source>
</evidence>
<dbReference type="STRING" id="32264.T1K9Z9"/>
<name>T1K9Z9_TETUR</name>
<dbReference type="EnsemblMetazoa" id="tetur07g06760.1">
    <property type="protein sequence ID" value="tetur07g06760.1"/>
    <property type="gene ID" value="tetur07g06760"/>
</dbReference>
<evidence type="ECO:0008006" key="3">
    <source>
        <dbReference type="Google" id="ProtNLM"/>
    </source>
</evidence>
<organism evidence="1 2">
    <name type="scientific">Tetranychus urticae</name>
    <name type="common">Two-spotted spider mite</name>
    <dbReference type="NCBI Taxonomy" id="32264"/>
    <lineage>
        <taxon>Eukaryota</taxon>
        <taxon>Metazoa</taxon>
        <taxon>Ecdysozoa</taxon>
        <taxon>Arthropoda</taxon>
        <taxon>Chelicerata</taxon>
        <taxon>Arachnida</taxon>
        <taxon>Acari</taxon>
        <taxon>Acariformes</taxon>
        <taxon>Trombidiformes</taxon>
        <taxon>Prostigmata</taxon>
        <taxon>Eleutherengona</taxon>
        <taxon>Raphignathae</taxon>
        <taxon>Tetranychoidea</taxon>
        <taxon>Tetranychidae</taxon>
        <taxon>Tetranychus</taxon>
    </lineage>
</organism>